<sequence>MKRKNIILGAVCMLITVYFLFSMIPSLALTDIIYSSYENKGKTNSYDISLTTEAPPSNMLTTENKKKNKGKDINREFKLSDIKVIHSFIGANCYFEREFTDYVSVGGKKLVYDTFKTKESAKMKYSFKEGRWTITDHRLMTDETSGTAVNL</sequence>
<organism evidence="1 2">
    <name type="scientific">Anaerofustis stercorihominis</name>
    <dbReference type="NCBI Taxonomy" id="214853"/>
    <lineage>
        <taxon>Bacteria</taxon>
        <taxon>Bacillati</taxon>
        <taxon>Bacillota</taxon>
        <taxon>Clostridia</taxon>
        <taxon>Eubacteriales</taxon>
        <taxon>Eubacteriaceae</taxon>
        <taxon>Anaerofustis</taxon>
    </lineage>
</organism>
<name>A0A3E3E1M1_9FIRM</name>
<proteinExistence type="predicted"/>
<accession>A0A3E3E1M1</accession>
<evidence type="ECO:0000313" key="1">
    <source>
        <dbReference type="EMBL" id="RGD75454.1"/>
    </source>
</evidence>
<dbReference type="Proteomes" id="UP000261212">
    <property type="component" value="Unassembled WGS sequence"/>
</dbReference>
<dbReference type="AlphaFoldDB" id="A0A3E3E1M1"/>
<gene>
    <name evidence="1" type="ORF">DW687_03775</name>
</gene>
<evidence type="ECO:0000313" key="2">
    <source>
        <dbReference type="Proteomes" id="UP000261212"/>
    </source>
</evidence>
<dbReference type="RefSeq" id="WP_117531651.1">
    <property type="nucleotide sequence ID" value="NZ_QUSM01000002.1"/>
</dbReference>
<comment type="caution">
    <text evidence="1">The sequence shown here is derived from an EMBL/GenBank/DDBJ whole genome shotgun (WGS) entry which is preliminary data.</text>
</comment>
<dbReference type="EMBL" id="QUSM01000002">
    <property type="protein sequence ID" value="RGD75454.1"/>
    <property type="molecule type" value="Genomic_DNA"/>
</dbReference>
<reference evidence="1 2" key="1">
    <citation type="submission" date="2018-08" db="EMBL/GenBank/DDBJ databases">
        <title>A genome reference for cultivated species of the human gut microbiota.</title>
        <authorList>
            <person name="Zou Y."/>
            <person name="Xue W."/>
            <person name="Luo G."/>
        </authorList>
    </citation>
    <scope>NUCLEOTIDE SEQUENCE [LARGE SCALE GENOMIC DNA]</scope>
    <source>
        <strain evidence="1 2">AM25-6</strain>
    </source>
</reference>
<protein>
    <submittedName>
        <fullName evidence="1">Uncharacterized protein</fullName>
    </submittedName>
</protein>